<name>A0A4V3HZ72_9PEZI</name>
<protein>
    <submittedName>
        <fullName evidence="1">Uncharacterized protein</fullName>
    </submittedName>
</protein>
<reference evidence="1 2" key="1">
    <citation type="submission" date="2018-11" db="EMBL/GenBank/DDBJ databases">
        <title>Genome sequence and assembly of Colletotrichum sidae.</title>
        <authorList>
            <person name="Gan P."/>
            <person name="Shirasu K."/>
        </authorList>
    </citation>
    <scope>NUCLEOTIDE SEQUENCE [LARGE SCALE GENOMIC DNA]</scope>
    <source>
        <strain evidence="1 2">CBS 518.97</strain>
    </source>
</reference>
<dbReference type="EMBL" id="QAPF01001802">
    <property type="protein sequence ID" value="TDZ87568.1"/>
    <property type="molecule type" value="Genomic_DNA"/>
</dbReference>
<accession>A0A4V3HZ72</accession>
<gene>
    <name evidence="1" type="ORF">C8034_v006604</name>
</gene>
<sequence length="123" mass="13573">MAEAWLAVVVSQEGWMACGSPFKRSSRSLPIIGDQPQQTYSVRSTHGAALNLSRPRQAPKRGRGRVRVWQVADGKWQALVQLGRAGAGARSAYFRFVGAPRPSPTKAAHDWDDDEFIITRGRV</sequence>
<organism evidence="1 2">
    <name type="scientific">Colletotrichum sidae</name>
    <dbReference type="NCBI Taxonomy" id="1347389"/>
    <lineage>
        <taxon>Eukaryota</taxon>
        <taxon>Fungi</taxon>
        <taxon>Dikarya</taxon>
        <taxon>Ascomycota</taxon>
        <taxon>Pezizomycotina</taxon>
        <taxon>Sordariomycetes</taxon>
        <taxon>Hypocreomycetidae</taxon>
        <taxon>Glomerellales</taxon>
        <taxon>Glomerellaceae</taxon>
        <taxon>Colletotrichum</taxon>
        <taxon>Colletotrichum orbiculare species complex</taxon>
    </lineage>
</organism>
<dbReference type="AlphaFoldDB" id="A0A4V3HZ72"/>
<proteinExistence type="predicted"/>
<evidence type="ECO:0000313" key="2">
    <source>
        <dbReference type="Proteomes" id="UP000295604"/>
    </source>
</evidence>
<keyword evidence="2" id="KW-1185">Reference proteome</keyword>
<comment type="caution">
    <text evidence="1">The sequence shown here is derived from an EMBL/GenBank/DDBJ whole genome shotgun (WGS) entry which is preliminary data.</text>
</comment>
<dbReference type="Proteomes" id="UP000295604">
    <property type="component" value="Unassembled WGS sequence"/>
</dbReference>
<evidence type="ECO:0000313" key="1">
    <source>
        <dbReference type="EMBL" id="TDZ87568.1"/>
    </source>
</evidence>